<keyword evidence="1" id="KW-0255">Endonuclease</keyword>
<dbReference type="eggNOG" id="COG1401">
    <property type="taxonomic scope" value="Bacteria"/>
</dbReference>
<accession>K6WJW1</accession>
<evidence type="ECO:0000313" key="2">
    <source>
        <dbReference type="Proteomes" id="UP000008363"/>
    </source>
</evidence>
<dbReference type="EMBL" id="BAHC01000180">
    <property type="protein sequence ID" value="GAB92442.1"/>
    <property type="molecule type" value="Genomic_DNA"/>
</dbReference>
<dbReference type="GO" id="GO:0004519">
    <property type="term" value="F:endonuclease activity"/>
    <property type="evidence" value="ECO:0007669"/>
    <property type="project" value="UniProtKB-KW"/>
</dbReference>
<dbReference type="InterPro" id="IPR052934">
    <property type="entry name" value="Methyl-DNA_Rec/Restrict_Enz"/>
</dbReference>
<dbReference type="Proteomes" id="UP000008363">
    <property type="component" value="Unassembled WGS sequence"/>
</dbReference>
<dbReference type="PANTHER" id="PTHR37291">
    <property type="entry name" value="5-METHYLCYTOSINE-SPECIFIC RESTRICTION ENZYME B"/>
    <property type="match status" value="1"/>
</dbReference>
<keyword evidence="1" id="KW-0540">Nuclease</keyword>
<dbReference type="STRING" id="1108045.GORHZ_180_00010"/>
<name>K6WJW1_9ACTN</name>
<proteinExistence type="predicted"/>
<keyword evidence="1" id="KW-0378">Hydrolase</keyword>
<feature type="non-terminal residue" evidence="1">
    <location>
        <position position="1"/>
    </location>
</feature>
<dbReference type="AlphaFoldDB" id="K6WJW1"/>
<gene>
    <name evidence="1" type="primary">mcrB</name>
    <name evidence="1" type="ORF">GORHZ_180_00010</name>
</gene>
<dbReference type="PANTHER" id="PTHR37291:SF1">
    <property type="entry name" value="TYPE IV METHYL-DIRECTED RESTRICTION ENZYME ECOKMCRB SUBUNIT"/>
    <property type="match status" value="1"/>
</dbReference>
<sequence>SEALQLAYSQPDEDPVFIPENLYVIGTMNLADRSLAIVDFALRRRFAFADLSPQFNSAWRKFVSERNGIDISTLADLGNRIGALNTQITEDRSLGAQYCIGHSFFTPTNDTRVDDTGAWISDVVEQEIRPLLSEYWFDDPKRVEAETAKLIGTS</sequence>
<organism evidence="1 2">
    <name type="scientific">Gordonia rhizosphera NBRC 16068</name>
    <dbReference type="NCBI Taxonomy" id="1108045"/>
    <lineage>
        <taxon>Bacteria</taxon>
        <taxon>Bacillati</taxon>
        <taxon>Actinomycetota</taxon>
        <taxon>Actinomycetes</taxon>
        <taxon>Mycobacteriales</taxon>
        <taxon>Gordoniaceae</taxon>
        <taxon>Gordonia</taxon>
    </lineage>
</organism>
<keyword evidence="2" id="KW-1185">Reference proteome</keyword>
<reference evidence="1 2" key="1">
    <citation type="submission" date="2012-08" db="EMBL/GenBank/DDBJ databases">
        <title>Whole genome shotgun sequence of Gordonia rhizosphera NBRC 16068.</title>
        <authorList>
            <person name="Takarada H."/>
            <person name="Isaki S."/>
            <person name="Hosoyama A."/>
            <person name="Tsuchikane K."/>
            <person name="Katsumata H."/>
            <person name="Baba S."/>
            <person name="Ohji S."/>
            <person name="Yamazaki S."/>
            <person name="Fujita N."/>
        </authorList>
    </citation>
    <scope>NUCLEOTIDE SEQUENCE [LARGE SCALE GENOMIC DNA]</scope>
    <source>
        <strain evidence="1 2">NBRC 16068</strain>
    </source>
</reference>
<evidence type="ECO:0000313" key="1">
    <source>
        <dbReference type="EMBL" id="GAB92442.1"/>
    </source>
</evidence>
<comment type="caution">
    <text evidence="1">The sequence shown here is derived from an EMBL/GenBank/DDBJ whole genome shotgun (WGS) entry which is preliminary data.</text>
</comment>
<protein>
    <submittedName>
        <fullName evidence="1">McrBC restriction endonuclease system protein McrB</fullName>
    </submittedName>
</protein>